<evidence type="ECO:0000313" key="8">
    <source>
        <dbReference type="Proteomes" id="UP001651880"/>
    </source>
</evidence>
<dbReference type="Pfam" id="PF00384">
    <property type="entry name" value="Molybdopterin"/>
    <property type="match status" value="1"/>
</dbReference>
<dbReference type="InterPro" id="IPR036010">
    <property type="entry name" value="2Fe-2S_ferredoxin-like_sf"/>
</dbReference>
<dbReference type="InterPro" id="IPR009051">
    <property type="entry name" value="Helical_ferredxn"/>
</dbReference>
<dbReference type="InterPro" id="IPR028261">
    <property type="entry name" value="DPD_II"/>
</dbReference>
<dbReference type="SUPFAM" id="SSF54292">
    <property type="entry name" value="2Fe-2S ferredoxin-like"/>
    <property type="match status" value="1"/>
</dbReference>
<reference evidence="7 8" key="1">
    <citation type="submission" date="2021-10" db="EMBL/GenBank/DDBJ databases">
        <title>Lutispora strain m25 sp. nov., a thermophilic, non-spore-forming bacterium isolated from a lab-scale methanogenic bioreactor digesting anaerobic sludge.</title>
        <authorList>
            <person name="El Houari A."/>
            <person name="Mcdonald J."/>
        </authorList>
    </citation>
    <scope>NUCLEOTIDE SEQUENCE [LARGE SCALE GENOMIC DNA]</scope>
    <source>
        <strain evidence="8">m25</strain>
    </source>
</reference>
<dbReference type="SUPFAM" id="SSF54862">
    <property type="entry name" value="4Fe-4S ferredoxins"/>
    <property type="match status" value="1"/>
</dbReference>
<feature type="domain" description="4Fe-4S ferredoxin-type" evidence="5">
    <location>
        <begin position="615"/>
        <end position="634"/>
    </location>
</feature>
<dbReference type="InterPro" id="IPR054351">
    <property type="entry name" value="NADH_UbQ_OxRdtase_ferredoxin"/>
</dbReference>
<dbReference type="Gene3D" id="3.30.200.210">
    <property type="match status" value="1"/>
</dbReference>
<dbReference type="CDD" id="cd00207">
    <property type="entry name" value="fer2"/>
    <property type="match status" value="1"/>
</dbReference>
<keyword evidence="1" id="KW-0479">Metal-binding</keyword>
<evidence type="ECO:0000256" key="2">
    <source>
        <dbReference type="ARBA" id="ARBA00023004"/>
    </source>
</evidence>
<protein>
    <submittedName>
        <fullName evidence="7">FAD-dependent oxidoreductase</fullName>
    </submittedName>
</protein>
<dbReference type="Pfam" id="PF07992">
    <property type="entry name" value="Pyr_redox_2"/>
    <property type="match status" value="1"/>
</dbReference>
<dbReference type="PROSITE" id="PS51669">
    <property type="entry name" value="4FE4S_MOW_BIS_MGD"/>
    <property type="match status" value="1"/>
</dbReference>
<dbReference type="InterPro" id="IPR023753">
    <property type="entry name" value="FAD/NAD-binding_dom"/>
</dbReference>
<dbReference type="InterPro" id="IPR012675">
    <property type="entry name" value="Beta-grasp_dom_sf"/>
</dbReference>
<dbReference type="PROSITE" id="PS00198">
    <property type="entry name" value="4FE4S_FER_1"/>
    <property type="match status" value="1"/>
</dbReference>
<organism evidence="7 8">
    <name type="scientific">Lutispora saccharofermentans</name>
    <dbReference type="NCBI Taxonomy" id="3024236"/>
    <lineage>
        <taxon>Bacteria</taxon>
        <taxon>Bacillati</taxon>
        <taxon>Bacillota</taxon>
        <taxon>Clostridia</taxon>
        <taxon>Lutisporales</taxon>
        <taxon>Lutisporaceae</taxon>
        <taxon>Lutispora</taxon>
    </lineage>
</organism>
<proteinExistence type="predicted"/>
<dbReference type="PRINTS" id="PR00419">
    <property type="entry name" value="ADXRDTASE"/>
</dbReference>
<dbReference type="Gene3D" id="3.50.50.60">
    <property type="entry name" value="FAD/NAD(P)-binding domain"/>
    <property type="match status" value="2"/>
</dbReference>
<comment type="caution">
    <text evidence="7">The sequence shown here is derived from an EMBL/GenBank/DDBJ whole genome shotgun (WGS) entry which is preliminary data.</text>
</comment>
<dbReference type="SUPFAM" id="SSF51971">
    <property type="entry name" value="Nucleotide-binding domain"/>
    <property type="match status" value="2"/>
</dbReference>
<dbReference type="Gene3D" id="3.40.50.740">
    <property type="match status" value="1"/>
</dbReference>
<evidence type="ECO:0000256" key="1">
    <source>
        <dbReference type="ARBA" id="ARBA00022723"/>
    </source>
</evidence>
<name>A0ABT1NBK6_9FIRM</name>
<keyword evidence="3" id="KW-0411">Iron-sulfur</keyword>
<dbReference type="InterPro" id="IPR017896">
    <property type="entry name" value="4Fe4S_Fe-S-bd"/>
</dbReference>
<dbReference type="InterPro" id="IPR001041">
    <property type="entry name" value="2Fe-2S_ferredoxin-type"/>
</dbReference>
<evidence type="ECO:0000259" key="6">
    <source>
        <dbReference type="PROSITE" id="PS51669"/>
    </source>
</evidence>
<dbReference type="Pfam" id="PF22117">
    <property type="entry name" value="Fer4_Nqo3"/>
    <property type="match status" value="1"/>
</dbReference>
<dbReference type="InterPro" id="IPR006656">
    <property type="entry name" value="Mopterin_OxRdtase"/>
</dbReference>
<evidence type="ECO:0000313" key="7">
    <source>
        <dbReference type="EMBL" id="MCQ1528414.1"/>
    </source>
</evidence>
<dbReference type="Pfam" id="PF14691">
    <property type="entry name" value="Fer4_20"/>
    <property type="match status" value="1"/>
</dbReference>
<dbReference type="SUPFAM" id="SSF53706">
    <property type="entry name" value="Formate dehydrogenase/DMSO reductase, domains 1-3"/>
    <property type="match status" value="1"/>
</dbReference>
<evidence type="ECO:0000259" key="4">
    <source>
        <dbReference type="PROSITE" id="PS51085"/>
    </source>
</evidence>
<evidence type="ECO:0000259" key="5">
    <source>
        <dbReference type="PROSITE" id="PS51379"/>
    </source>
</evidence>
<feature type="domain" description="4Fe-4S ferredoxin-type" evidence="5">
    <location>
        <begin position="659"/>
        <end position="688"/>
    </location>
</feature>
<dbReference type="SUPFAM" id="SSF46548">
    <property type="entry name" value="alpha-helical ferredoxin"/>
    <property type="match status" value="1"/>
</dbReference>
<accession>A0ABT1NBK6</accession>
<dbReference type="PROSITE" id="PS51085">
    <property type="entry name" value="2FE2S_FER_2"/>
    <property type="match status" value="1"/>
</dbReference>
<dbReference type="Pfam" id="PF04879">
    <property type="entry name" value="Molybdop_Fe4S4"/>
    <property type="match status" value="1"/>
</dbReference>
<dbReference type="RefSeq" id="WP_255225895.1">
    <property type="nucleotide sequence ID" value="NZ_JAJEKE010000001.1"/>
</dbReference>
<dbReference type="PROSITE" id="PS51379">
    <property type="entry name" value="4FE4S_FER_2"/>
    <property type="match status" value="2"/>
</dbReference>
<dbReference type="Proteomes" id="UP001651880">
    <property type="component" value="Unassembled WGS sequence"/>
</dbReference>
<dbReference type="InterPro" id="IPR017900">
    <property type="entry name" value="4Fe4S_Fe_S_CS"/>
</dbReference>
<keyword evidence="8" id="KW-1185">Reference proteome</keyword>
<gene>
    <name evidence="7" type="ORF">LJD61_02470</name>
</gene>
<keyword evidence="2" id="KW-0408">Iron</keyword>
<dbReference type="PANTHER" id="PTHR42783">
    <property type="entry name" value="GLUTAMATE SYNTHASE [NADPH] SMALL CHAIN"/>
    <property type="match status" value="1"/>
</dbReference>
<dbReference type="Gene3D" id="3.40.228.10">
    <property type="entry name" value="Dimethylsulfoxide Reductase, domain 2"/>
    <property type="match status" value="1"/>
</dbReference>
<evidence type="ECO:0000256" key="3">
    <source>
        <dbReference type="ARBA" id="ARBA00023014"/>
    </source>
</evidence>
<feature type="domain" description="4Fe-4S Mo/W bis-MGD-type" evidence="6">
    <location>
        <begin position="697"/>
        <end position="753"/>
    </location>
</feature>
<dbReference type="EMBL" id="JAJEKE010000001">
    <property type="protein sequence ID" value="MCQ1528414.1"/>
    <property type="molecule type" value="Genomic_DNA"/>
</dbReference>
<sequence length="1077" mass="117366">MGKLNLTINGKEVTANPGQTILDVARENNMLIPTLCHDDRLKPFGSCLLCRVEVEGARGNMLACATRVTDGMTVRTETDAVNDARRMCLELLLSQHYGDCTAPCSMTCPAGIDVQGYIAHIANGQYQEAVKLIKERNPLPVVCGRVCTRPCEDECRRNLVDERVGIDYLKRFASDYDLNSDDHYVPNKKAATGKKAAVIGAGPAGLSCAFYLAREGHKVTIFERWPRGGGMLRYGIPEYRMPKAALDKEIDTIKELGVEIQYEKTFGMDVTYESLKKDGYEAIFLGIGSQVGQPIGCEGEACPMGVYAGVDFLGRVGLGHNIDLSGKHVIVIGGGNTAIDASRTALRLGAKKVTIAYRRTKKEMPAHEMEIEEAEYEGVEFEFLIAPKQIISDAGKPIYIEFIRMELGEPDASGRRRPIEIPGSEFKMPADYVIGAIGQTQDLSFINDGFNLEAKNNKIVVNLDLMTTNIEGVFAGGDGVTGPQTAIKAIAAGRIAAYSMDKYLRGEKIEKLPQMYNHVKGQKLKDIDKKEFEQYEKIDKNRMPMLSKEERKYNFKEVELGFTEEQAKAEAQRCLSCGCKDVHECKLREFATTYGAKQDRLAGAITKHPIDESHPFISRDKNKCIMCGRCVRICLEVQGAGALGFISRGYNTTIEPSFGKPFGEDSRCESCGQCVSTCPVGALTEKVQLPKQGPFAEQIVDTICNNCGTGCTLKLHVSGDRFIRATSEAGLGVNSGNLCEKGRFQNSFINFPERIVKPMIRKEGKLAESSWEEAHKLISEKMKSHRAMGFVSQKATNEEAAEMNKLVSGNIYSFDLSDAAYGLQDSFGKDYKKASYEDINKADTILCLGFDIKEENPVAALMVKAAAEKGAELIMVSEAVSKLDRYAGMVVRVDDNKVKDFAEALAKAVKGEAADGPVAALAAKLKKAVSPLIMIGGAAGYAEAKAAAGLAKALDKNEESILLMQNKPNSLGLVNEGVKAFKAAEMSLRDNAVLIYGEDPIGTGNPGAEKALKEAAFVAVFDMLLTETAKLADAVLPITSFAENEGTYTNSEGRVQKLNKAMEPKTGKSNIDVIKSL</sequence>
<dbReference type="NCBIfam" id="NF009410">
    <property type="entry name" value="PRK12771.1"/>
    <property type="match status" value="1"/>
</dbReference>
<dbReference type="SMART" id="SM00926">
    <property type="entry name" value="Molybdop_Fe4S4"/>
    <property type="match status" value="1"/>
</dbReference>
<feature type="domain" description="2Fe-2S ferredoxin-type" evidence="4">
    <location>
        <begin position="2"/>
        <end position="80"/>
    </location>
</feature>
<dbReference type="PANTHER" id="PTHR42783:SF3">
    <property type="entry name" value="GLUTAMATE SYNTHASE [NADPH] SMALL CHAIN-RELATED"/>
    <property type="match status" value="1"/>
</dbReference>
<dbReference type="InterPro" id="IPR036188">
    <property type="entry name" value="FAD/NAD-bd_sf"/>
</dbReference>
<dbReference type="InterPro" id="IPR006963">
    <property type="entry name" value="Mopterin_OxRdtase_4Fe-4S_dom"/>
</dbReference>
<dbReference type="Gene3D" id="3.10.20.30">
    <property type="match status" value="1"/>
</dbReference>
<dbReference type="Gene3D" id="1.10.1060.10">
    <property type="entry name" value="Alpha-helical ferredoxin"/>
    <property type="match status" value="1"/>
</dbReference>
<dbReference type="Gene3D" id="3.30.70.20">
    <property type="match status" value="1"/>
</dbReference>